<name>A0ABT9IDX5_9ACTN</name>
<organism evidence="2 3">
    <name type="scientific">Blastococcus carthaginiensis</name>
    <dbReference type="NCBI Taxonomy" id="3050034"/>
    <lineage>
        <taxon>Bacteria</taxon>
        <taxon>Bacillati</taxon>
        <taxon>Actinomycetota</taxon>
        <taxon>Actinomycetes</taxon>
        <taxon>Geodermatophilales</taxon>
        <taxon>Geodermatophilaceae</taxon>
        <taxon>Blastococcus</taxon>
    </lineage>
</organism>
<dbReference type="EMBL" id="JASNFN010000016">
    <property type="protein sequence ID" value="MDP5183784.1"/>
    <property type="molecule type" value="Genomic_DNA"/>
</dbReference>
<evidence type="ECO:0000313" key="3">
    <source>
        <dbReference type="Proteomes" id="UP001233673"/>
    </source>
</evidence>
<keyword evidence="3" id="KW-1185">Reference proteome</keyword>
<dbReference type="PANTHER" id="PTHR42905">
    <property type="entry name" value="PHOSPHOENOLPYRUVATE CARBOXYLASE"/>
    <property type="match status" value="1"/>
</dbReference>
<comment type="similarity">
    <text evidence="1">Belongs to the isocitrate lyase/PEP mutase superfamily. PEP mutase family.</text>
</comment>
<gene>
    <name evidence="2" type="ORF">QOZ88_14185</name>
</gene>
<dbReference type="InterPro" id="IPR039556">
    <property type="entry name" value="ICL/PEPM"/>
</dbReference>
<accession>A0ABT9IDX5</accession>
<dbReference type="InterPro" id="IPR015813">
    <property type="entry name" value="Pyrv/PenolPyrv_kinase-like_dom"/>
</dbReference>
<sequence>MRTNRAEKKRAALREGLEAERPFVAVGAHDAMSSQLIGSYGFDAVWVSGFAVATMAHALPDLNLTTMTEALEAAVRIDGATDLPVLADCDNGFGGLSNVVRTVIEYERAGIAGVCVEDNLFPKRNSLYKGESKRELVPVEEQARRIRAGKAAQETDSFVFVARVEALIAGHGVEAACERADAYADAGADAILIHSKDKSLGEIEGFLGSWGGLGKTPLVAVPTLFPDYTDQELYDKGFSMIILANHPMRAAVGAMEQVLDTLRRERKASAVDPHIAPVDHIFELVGTKEAIALEESGG</sequence>
<evidence type="ECO:0000313" key="2">
    <source>
        <dbReference type="EMBL" id="MDP5183784.1"/>
    </source>
</evidence>
<dbReference type="SUPFAM" id="SSF51621">
    <property type="entry name" value="Phosphoenolpyruvate/pyruvate domain"/>
    <property type="match status" value="1"/>
</dbReference>
<reference evidence="3" key="1">
    <citation type="submission" date="2023-05" db="EMBL/GenBank/DDBJ databases">
        <title>Draft genome of Pseudofrankia sp. BMG5.37.</title>
        <authorList>
            <person name="Gtari M."/>
            <person name="Ghodhbane F."/>
            <person name="Sbissi I."/>
        </authorList>
    </citation>
    <scope>NUCLEOTIDE SEQUENCE [LARGE SCALE GENOMIC DNA]</scope>
    <source>
        <strain evidence="3">BMG 814</strain>
    </source>
</reference>
<dbReference type="RefSeq" id="WP_306000392.1">
    <property type="nucleotide sequence ID" value="NZ_JASNFN010000016.1"/>
</dbReference>
<dbReference type="InterPro" id="IPR040442">
    <property type="entry name" value="Pyrv_kinase-like_dom_sf"/>
</dbReference>
<dbReference type="Pfam" id="PF13714">
    <property type="entry name" value="PEP_mutase"/>
    <property type="match status" value="1"/>
</dbReference>
<proteinExistence type="inferred from homology"/>
<dbReference type="GO" id="GO:0016829">
    <property type="term" value="F:lyase activity"/>
    <property type="evidence" value="ECO:0007669"/>
    <property type="project" value="UniProtKB-KW"/>
</dbReference>
<evidence type="ECO:0000256" key="1">
    <source>
        <dbReference type="ARBA" id="ARBA00038455"/>
    </source>
</evidence>
<keyword evidence="2" id="KW-0456">Lyase</keyword>
<dbReference type="PANTHER" id="PTHR42905:SF7">
    <property type="entry name" value="PHOSPHOENOLPYRUVATE PHOSPHOMUTASE"/>
    <property type="match status" value="1"/>
</dbReference>
<dbReference type="Proteomes" id="UP001233673">
    <property type="component" value="Unassembled WGS sequence"/>
</dbReference>
<dbReference type="Gene3D" id="3.20.20.60">
    <property type="entry name" value="Phosphoenolpyruvate-binding domains"/>
    <property type="match status" value="1"/>
</dbReference>
<protein>
    <submittedName>
        <fullName evidence="2">Isocitrate lyase/phosphoenolpyruvate mutase family protein</fullName>
    </submittedName>
</protein>
<dbReference type="CDD" id="cd00377">
    <property type="entry name" value="ICL_PEPM"/>
    <property type="match status" value="1"/>
</dbReference>
<comment type="caution">
    <text evidence="2">The sequence shown here is derived from an EMBL/GenBank/DDBJ whole genome shotgun (WGS) entry which is preliminary data.</text>
</comment>